<reference evidence="1" key="2">
    <citation type="submission" date="2021-04" db="EMBL/GenBank/DDBJ databases">
        <authorList>
            <person name="Gilroy R."/>
        </authorList>
    </citation>
    <scope>NUCLEOTIDE SEQUENCE</scope>
    <source>
        <strain evidence="1">26628</strain>
    </source>
</reference>
<dbReference type="Proteomes" id="UP000824249">
    <property type="component" value="Unassembled WGS sequence"/>
</dbReference>
<gene>
    <name evidence="1" type="ORF">H9737_06095</name>
</gene>
<dbReference type="Gene3D" id="3.40.50.1000">
    <property type="entry name" value="HAD superfamily/HAD-like"/>
    <property type="match status" value="1"/>
</dbReference>
<dbReference type="SFLD" id="SFLDG01129">
    <property type="entry name" value="C1.5:_HAD__Beta-PGM__Phosphata"/>
    <property type="match status" value="1"/>
</dbReference>
<proteinExistence type="predicted"/>
<reference evidence="1" key="1">
    <citation type="journal article" date="2021" name="PeerJ">
        <title>Extensive microbial diversity within the chicken gut microbiome revealed by metagenomics and culture.</title>
        <authorList>
            <person name="Gilroy R."/>
            <person name="Ravi A."/>
            <person name="Getino M."/>
            <person name="Pursley I."/>
            <person name="Horton D.L."/>
            <person name="Alikhan N.F."/>
            <person name="Baker D."/>
            <person name="Gharbi K."/>
            <person name="Hall N."/>
            <person name="Watson M."/>
            <person name="Adriaenssens E.M."/>
            <person name="Foster-Nyarko E."/>
            <person name="Jarju S."/>
            <person name="Secka A."/>
            <person name="Antonio M."/>
            <person name="Oren A."/>
            <person name="Chaudhuri R.R."/>
            <person name="La Ragione R."/>
            <person name="Hildebrand F."/>
            <person name="Pallen M.J."/>
        </authorList>
    </citation>
    <scope>NUCLEOTIDE SEQUENCE</scope>
    <source>
        <strain evidence="1">26628</strain>
    </source>
</reference>
<evidence type="ECO:0000313" key="2">
    <source>
        <dbReference type="Proteomes" id="UP000824249"/>
    </source>
</evidence>
<dbReference type="NCBIfam" id="TIGR01509">
    <property type="entry name" value="HAD-SF-IA-v3"/>
    <property type="match status" value="1"/>
</dbReference>
<dbReference type="NCBIfam" id="TIGR02254">
    <property type="entry name" value="YjjG_YfnB"/>
    <property type="match status" value="1"/>
</dbReference>
<protein>
    <submittedName>
        <fullName evidence="1">YjjG family noncanonical pyrimidine nucleotidase</fullName>
    </submittedName>
</protein>
<dbReference type="PANTHER" id="PTHR47478:SF1">
    <property type="entry name" value="PYRIMIDINE 5'-NUCLEOTIDASE YJJG"/>
    <property type="match status" value="1"/>
</dbReference>
<dbReference type="InterPro" id="IPR023198">
    <property type="entry name" value="PGP-like_dom2"/>
</dbReference>
<dbReference type="InterPro" id="IPR011951">
    <property type="entry name" value="HAD-SF_hydro_IA_YjjG/PynA"/>
</dbReference>
<dbReference type="PANTHER" id="PTHR47478">
    <property type="match status" value="1"/>
</dbReference>
<organism evidence="1 2">
    <name type="scientific">Candidatus Borkfalkia faecigallinarum</name>
    <dbReference type="NCBI Taxonomy" id="2838509"/>
    <lineage>
        <taxon>Bacteria</taxon>
        <taxon>Bacillati</taxon>
        <taxon>Bacillota</taxon>
        <taxon>Clostridia</taxon>
        <taxon>Christensenellales</taxon>
        <taxon>Christensenellaceae</taxon>
        <taxon>Candidatus Borkfalkia</taxon>
    </lineage>
</organism>
<dbReference type="Gene3D" id="1.10.150.240">
    <property type="entry name" value="Putative phosphatase, domain 2"/>
    <property type="match status" value="1"/>
</dbReference>
<dbReference type="SUPFAM" id="SSF56784">
    <property type="entry name" value="HAD-like"/>
    <property type="match status" value="1"/>
</dbReference>
<dbReference type="InterPro" id="IPR036412">
    <property type="entry name" value="HAD-like_sf"/>
</dbReference>
<dbReference type="Pfam" id="PF00702">
    <property type="entry name" value="Hydrolase"/>
    <property type="match status" value="1"/>
</dbReference>
<dbReference type="SFLD" id="SFLDS00003">
    <property type="entry name" value="Haloacid_Dehalogenase"/>
    <property type="match status" value="1"/>
</dbReference>
<comment type="caution">
    <text evidence="1">The sequence shown here is derived from an EMBL/GenBank/DDBJ whole genome shotgun (WGS) entry which is preliminary data.</text>
</comment>
<dbReference type="InterPro" id="IPR052550">
    <property type="entry name" value="Pyrimidine_5'-ntase_YjjG"/>
</dbReference>
<sequence length="227" mass="25017">MRNNYLLDADETILDFLRSSRESFAQAMAWAGMERLASDYEKFRAVNDALWKAYERGEVTKSRLVVERFARFFAAEGVEADAAAVNGRYFGTLCATGYLLPGAAEFLWALRARGKVYLITNGTPAAQYGRLDALGIRGDFDGIFVSDEIGFAKPDVRFFEYVFAHAPARREDCIVIGDSLSSDIAGARGAGVPSILYAPRGVPDGAEAADHVAHSYRQIIEILDQLR</sequence>
<name>A0A9D1VUJ0_9FIRM</name>
<accession>A0A9D1VUJ0</accession>
<dbReference type="NCBIfam" id="TIGR01549">
    <property type="entry name" value="HAD-SF-IA-v1"/>
    <property type="match status" value="1"/>
</dbReference>
<dbReference type="EMBL" id="DXFD01000090">
    <property type="protein sequence ID" value="HIX47240.1"/>
    <property type="molecule type" value="Genomic_DNA"/>
</dbReference>
<dbReference type="InterPro" id="IPR006439">
    <property type="entry name" value="HAD-SF_hydro_IA"/>
</dbReference>
<evidence type="ECO:0000313" key="1">
    <source>
        <dbReference type="EMBL" id="HIX47240.1"/>
    </source>
</evidence>
<dbReference type="GO" id="GO:0008253">
    <property type="term" value="F:5'-nucleotidase activity"/>
    <property type="evidence" value="ECO:0007669"/>
    <property type="project" value="InterPro"/>
</dbReference>
<dbReference type="InterPro" id="IPR023214">
    <property type="entry name" value="HAD_sf"/>
</dbReference>
<dbReference type="AlphaFoldDB" id="A0A9D1VUJ0"/>